<evidence type="ECO:0000313" key="6">
    <source>
        <dbReference type="EMBL" id="MEY2181631.1"/>
    </source>
</evidence>
<evidence type="ECO:0000256" key="3">
    <source>
        <dbReference type="ARBA" id="ARBA00023284"/>
    </source>
</evidence>
<gene>
    <name evidence="6" type="ORF">AB7878_04320</name>
</gene>
<feature type="domain" description="Thioredoxin" evidence="5">
    <location>
        <begin position="21"/>
        <end position="167"/>
    </location>
</feature>
<dbReference type="PANTHER" id="PTHR42852:SF13">
    <property type="entry name" value="PROTEIN DIPZ"/>
    <property type="match status" value="1"/>
</dbReference>
<dbReference type="InterPro" id="IPR017937">
    <property type="entry name" value="Thioredoxin_CS"/>
</dbReference>
<dbReference type="InterPro" id="IPR036249">
    <property type="entry name" value="Thioredoxin-like_sf"/>
</dbReference>
<keyword evidence="3" id="KW-0676">Redox-active center</keyword>
<dbReference type="PANTHER" id="PTHR42852">
    <property type="entry name" value="THIOL:DISULFIDE INTERCHANGE PROTEIN DSBE"/>
    <property type="match status" value="1"/>
</dbReference>
<dbReference type="InterPro" id="IPR013766">
    <property type="entry name" value="Thioredoxin_domain"/>
</dbReference>
<evidence type="ECO:0000259" key="5">
    <source>
        <dbReference type="PROSITE" id="PS51352"/>
    </source>
</evidence>
<keyword evidence="7" id="KW-1185">Reference proteome</keyword>
<evidence type="ECO:0000256" key="4">
    <source>
        <dbReference type="SAM" id="SignalP"/>
    </source>
</evidence>
<keyword evidence="2" id="KW-0201">Cytochrome c-type biogenesis</keyword>
<comment type="caution">
    <text evidence="6">The sequence shown here is derived from an EMBL/GenBank/DDBJ whole genome shotgun (WGS) entry which is preliminary data.</text>
</comment>
<dbReference type="PROSITE" id="PS00194">
    <property type="entry name" value="THIOREDOXIN_1"/>
    <property type="match status" value="1"/>
</dbReference>
<name>A0ABV4ANB0_9GAMM</name>
<dbReference type="Proteomes" id="UP001562159">
    <property type="component" value="Unassembled WGS sequence"/>
</dbReference>
<dbReference type="PROSITE" id="PS51352">
    <property type="entry name" value="THIOREDOXIN_2"/>
    <property type="match status" value="1"/>
</dbReference>
<evidence type="ECO:0000256" key="2">
    <source>
        <dbReference type="ARBA" id="ARBA00022748"/>
    </source>
</evidence>
<dbReference type="CDD" id="cd02966">
    <property type="entry name" value="TlpA_like_family"/>
    <property type="match status" value="1"/>
</dbReference>
<feature type="signal peptide" evidence="4">
    <location>
        <begin position="1"/>
        <end position="19"/>
    </location>
</feature>
<evidence type="ECO:0000313" key="7">
    <source>
        <dbReference type="Proteomes" id="UP001562159"/>
    </source>
</evidence>
<dbReference type="Gene3D" id="3.40.30.10">
    <property type="entry name" value="Glutaredoxin"/>
    <property type="match status" value="1"/>
</dbReference>
<dbReference type="Pfam" id="PF08534">
    <property type="entry name" value="Redoxin"/>
    <property type="match status" value="1"/>
</dbReference>
<comment type="subcellular location">
    <subcellularLocation>
        <location evidence="1">Cell envelope</location>
    </subcellularLocation>
</comment>
<reference evidence="6 7" key="1">
    <citation type="submission" date="2024-07" db="EMBL/GenBank/DDBJ databases">
        <title>Molecular mechanisms and environmental adaptations of flagellar loss and biofilm growth of Rhodanobacter under environmental stress.</title>
        <authorList>
            <person name="Chen M."/>
        </authorList>
    </citation>
    <scope>NUCLEOTIDE SEQUENCE [LARGE SCALE GENOMIC DNA]</scope>
    <source>
        <strain evidence="6 7">RS22</strain>
    </source>
</reference>
<feature type="chain" id="PRO_5046593676" evidence="4">
    <location>
        <begin position="20"/>
        <end position="182"/>
    </location>
</feature>
<dbReference type="SUPFAM" id="SSF52833">
    <property type="entry name" value="Thioredoxin-like"/>
    <property type="match status" value="1"/>
</dbReference>
<keyword evidence="4" id="KW-0732">Signal</keyword>
<organism evidence="6 7">
    <name type="scientific">Rhodanobacter humi</name>
    <dbReference type="NCBI Taxonomy" id="1888173"/>
    <lineage>
        <taxon>Bacteria</taxon>
        <taxon>Pseudomonadati</taxon>
        <taxon>Pseudomonadota</taxon>
        <taxon>Gammaproteobacteria</taxon>
        <taxon>Lysobacterales</taxon>
        <taxon>Rhodanobacteraceae</taxon>
        <taxon>Rhodanobacter</taxon>
    </lineage>
</organism>
<dbReference type="InterPro" id="IPR050553">
    <property type="entry name" value="Thioredoxin_ResA/DsbE_sf"/>
</dbReference>
<dbReference type="InterPro" id="IPR013740">
    <property type="entry name" value="Redoxin"/>
</dbReference>
<dbReference type="EMBL" id="JBGBPY010000001">
    <property type="protein sequence ID" value="MEY2181631.1"/>
    <property type="molecule type" value="Genomic_DNA"/>
</dbReference>
<protein>
    <submittedName>
        <fullName evidence="6">TlpA family protein disulfide reductase</fullName>
    </submittedName>
</protein>
<sequence length="182" mass="19451">MRRIAAVLLGLMFCVAAHAHVQPGDTPPDALGTTQDGRAVTVSSLHGKVVVVSFWATWCGYCMKEMPVLANLQSLATQRGLPLQVVTVNYREDRRVFVNAVRALRPRLPGLLMTWDRDGALGRPYGSDKGIPVMVMLRRDGTVAHVHVGYGEDMLDTLVGEINELLAGTAATSAAGNAGGSL</sequence>
<accession>A0ABV4ANB0</accession>
<evidence type="ECO:0000256" key="1">
    <source>
        <dbReference type="ARBA" id="ARBA00004196"/>
    </source>
</evidence>
<proteinExistence type="predicted"/>